<feature type="binding site" evidence="7">
    <location>
        <position position="89"/>
    </location>
    <ligand>
        <name>phosphoenolpyruvate</name>
        <dbReference type="ChEBI" id="CHEBI:58702"/>
    </ligand>
</feature>
<dbReference type="Pfam" id="PF00275">
    <property type="entry name" value="EPSP_synthase"/>
    <property type="match status" value="1"/>
</dbReference>
<dbReference type="PIRSF" id="PIRSF000505">
    <property type="entry name" value="EPSPS"/>
    <property type="match status" value="1"/>
</dbReference>
<feature type="binding site" evidence="7">
    <location>
        <position position="366"/>
    </location>
    <ligand>
        <name>phosphoenolpyruvate</name>
        <dbReference type="ChEBI" id="CHEBI:58702"/>
    </ligand>
</feature>
<dbReference type="GO" id="GO:0003866">
    <property type="term" value="F:3-phosphoshikimate 1-carboxyvinyltransferase activity"/>
    <property type="evidence" value="ECO:0007669"/>
    <property type="project" value="UniProtKB-EC"/>
</dbReference>
<evidence type="ECO:0000256" key="4">
    <source>
        <dbReference type="ARBA" id="ARBA00022679"/>
    </source>
</evidence>
<evidence type="ECO:0000313" key="10">
    <source>
        <dbReference type="Proteomes" id="UP001549162"/>
    </source>
</evidence>
<name>A0ABV2JAW0_9FIRM</name>
<keyword evidence="5 7" id="KW-0057">Aromatic amino acid biosynthesis</keyword>
<feature type="binding site" evidence="7">
    <location>
        <position position="20"/>
    </location>
    <ligand>
        <name>phosphoenolpyruvate</name>
        <dbReference type="ChEBI" id="CHEBI:58702"/>
    </ligand>
</feature>
<dbReference type="InterPro" id="IPR023193">
    <property type="entry name" value="EPSP_synthase_CS"/>
</dbReference>
<dbReference type="EMBL" id="JBEPMA010000010">
    <property type="protein sequence ID" value="MET3617911.1"/>
    <property type="molecule type" value="Genomic_DNA"/>
</dbReference>
<feature type="active site" description="Proton acceptor" evidence="7">
    <location>
        <position position="293"/>
    </location>
</feature>
<comment type="caution">
    <text evidence="7">Lacks conserved residue(s) required for the propagation of feature annotation.</text>
</comment>
<feature type="binding site" evidence="7">
    <location>
        <position position="160"/>
    </location>
    <ligand>
        <name>3-phosphoshikimate</name>
        <dbReference type="ChEBI" id="CHEBI:145989"/>
    </ligand>
</feature>
<dbReference type="HAMAP" id="MF_00210">
    <property type="entry name" value="EPSP_synth"/>
    <property type="match status" value="1"/>
</dbReference>
<comment type="function">
    <text evidence="7">Catalyzes the transfer of the enolpyruvyl moiety of phosphoenolpyruvate (PEP) to the 5-hydroxyl of shikimate-3-phosphate (S3P) to produce enolpyruvyl shikimate-3-phosphate and inorganic phosphate.</text>
</comment>
<comment type="catalytic activity">
    <reaction evidence="6">
        <text>3-phosphoshikimate + phosphoenolpyruvate = 5-O-(1-carboxyvinyl)-3-phosphoshikimate + phosphate</text>
        <dbReference type="Rhea" id="RHEA:21256"/>
        <dbReference type="ChEBI" id="CHEBI:43474"/>
        <dbReference type="ChEBI" id="CHEBI:57701"/>
        <dbReference type="ChEBI" id="CHEBI:58702"/>
        <dbReference type="ChEBI" id="CHEBI:145989"/>
        <dbReference type="EC" id="2.5.1.19"/>
    </reaction>
    <physiologicalReaction direction="left-to-right" evidence="6">
        <dbReference type="Rhea" id="RHEA:21257"/>
    </physiologicalReaction>
</comment>
<dbReference type="InterPro" id="IPR013792">
    <property type="entry name" value="RNA3'P_cycl/enolpyr_Trfase_a/b"/>
</dbReference>
<keyword evidence="10" id="KW-1185">Reference proteome</keyword>
<evidence type="ECO:0000256" key="1">
    <source>
        <dbReference type="ARBA" id="ARBA00004811"/>
    </source>
</evidence>
<feature type="binding site" evidence="7">
    <location>
        <position position="320"/>
    </location>
    <ligand>
        <name>3-phosphoshikimate</name>
        <dbReference type="ChEBI" id="CHEBI:145989"/>
    </ligand>
</feature>
<dbReference type="InterPro" id="IPR036968">
    <property type="entry name" value="Enolpyruvate_Tfrase_sf"/>
</dbReference>
<evidence type="ECO:0000256" key="3">
    <source>
        <dbReference type="ARBA" id="ARBA00022605"/>
    </source>
</evidence>
<gene>
    <name evidence="7" type="primary">aroA</name>
    <name evidence="9" type="ORF">ABID14_001546</name>
</gene>
<dbReference type="InterPro" id="IPR001986">
    <property type="entry name" value="Enolpyruvate_Tfrase_dom"/>
</dbReference>
<evidence type="ECO:0000256" key="2">
    <source>
        <dbReference type="ARBA" id="ARBA00009948"/>
    </source>
</evidence>
<reference evidence="9 10" key="1">
    <citation type="submission" date="2024-06" db="EMBL/GenBank/DDBJ databases">
        <title>Genomic Encyclopedia of Type Strains, Phase IV (KMG-IV): sequencing the most valuable type-strain genomes for metagenomic binning, comparative biology and taxonomic classification.</title>
        <authorList>
            <person name="Goeker M."/>
        </authorList>
    </citation>
    <scope>NUCLEOTIDE SEQUENCE [LARGE SCALE GENOMIC DNA]</scope>
    <source>
        <strain evidence="9 10">DSM 21460</strain>
    </source>
</reference>
<feature type="binding site" evidence="7">
    <location>
        <position position="159"/>
    </location>
    <ligand>
        <name>3-phosphoshikimate</name>
        <dbReference type="ChEBI" id="CHEBI:145989"/>
    </ligand>
</feature>
<keyword evidence="7" id="KW-0963">Cytoplasm</keyword>
<feature type="binding site" evidence="7">
    <location>
        <position position="392"/>
    </location>
    <ligand>
        <name>phosphoenolpyruvate</name>
        <dbReference type="ChEBI" id="CHEBI:58702"/>
    </ligand>
</feature>
<dbReference type="PANTHER" id="PTHR21090">
    <property type="entry name" value="AROM/DEHYDROQUINATE SYNTHASE"/>
    <property type="match status" value="1"/>
</dbReference>
<keyword evidence="4 7" id="KW-0808">Transferase</keyword>
<feature type="binding site" evidence="7">
    <location>
        <position position="160"/>
    </location>
    <ligand>
        <name>phosphoenolpyruvate</name>
        <dbReference type="ChEBI" id="CHEBI:58702"/>
    </ligand>
</feature>
<feature type="binding site" evidence="7">
    <location>
        <position position="117"/>
    </location>
    <ligand>
        <name>phosphoenolpyruvate</name>
        <dbReference type="ChEBI" id="CHEBI:58702"/>
    </ligand>
</feature>
<dbReference type="PANTHER" id="PTHR21090:SF5">
    <property type="entry name" value="PENTAFUNCTIONAL AROM POLYPEPTIDE"/>
    <property type="match status" value="1"/>
</dbReference>
<feature type="binding site" evidence="7">
    <location>
        <position position="20"/>
    </location>
    <ligand>
        <name>3-phosphoshikimate</name>
        <dbReference type="ChEBI" id="CHEBI:145989"/>
    </ligand>
</feature>
<feature type="binding site" evidence="7">
    <location>
        <position position="186"/>
    </location>
    <ligand>
        <name>3-phosphoshikimate</name>
        <dbReference type="ChEBI" id="CHEBI:145989"/>
    </ligand>
</feature>
<proteinExistence type="inferred from homology"/>
<comment type="similarity">
    <text evidence="2 7">Belongs to the EPSP synthase family.</text>
</comment>
<evidence type="ECO:0000313" key="9">
    <source>
        <dbReference type="EMBL" id="MET3617911.1"/>
    </source>
</evidence>
<comment type="subunit">
    <text evidence="7">Monomer.</text>
</comment>
<keyword evidence="3 7" id="KW-0028">Amino-acid biosynthesis</keyword>
<evidence type="ECO:0000256" key="5">
    <source>
        <dbReference type="ARBA" id="ARBA00023141"/>
    </source>
</evidence>
<feature type="binding site" evidence="7">
    <location>
        <position position="293"/>
    </location>
    <ligand>
        <name>3-phosphoshikimate</name>
        <dbReference type="ChEBI" id="CHEBI:145989"/>
    </ligand>
</feature>
<dbReference type="Proteomes" id="UP001549162">
    <property type="component" value="Unassembled WGS sequence"/>
</dbReference>
<comment type="caution">
    <text evidence="9">The sequence shown here is derived from an EMBL/GenBank/DDBJ whole genome shotgun (WGS) entry which is preliminary data.</text>
</comment>
<accession>A0ABV2JAW0</accession>
<protein>
    <recommendedName>
        <fullName evidence="7">3-phosphoshikimate 1-carboxyvinyltransferase</fullName>
        <ecNumber evidence="7">2.5.1.19</ecNumber>
    </recommendedName>
    <alternativeName>
        <fullName evidence="7">5-enolpyruvylshikimate-3-phosphate synthase</fullName>
        <shortName evidence="7">EPSP synthase</shortName>
        <shortName evidence="7">EPSPS</shortName>
    </alternativeName>
</protein>
<evidence type="ECO:0000256" key="6">
    <source>
        <dbReference type="ARBA" id="ARBA00044633"/>
    </source>
</evidence>
<organism evidence="9 10">
    <name type="scientific">Peptoniphilus olsenii</name>
    <dbReference type="NCBI Taxonomy" id="411570"/>
    <lineage>
        <taxon>Bacteria</taxon>
        <taxon>Bacillati</taxon>
        <taxon>Bacillota</taxon>
        <taxon>Tissierellia</taxon>
        <taxon>Tissierellales</taxon>
        <taxon>Peptoniphilaceae</taxon>
        <taxon>Peptoniphilus</taxon>
    </lineage>
</organism>
<feature type="binding site" evidence="7">
    <location>
        <position position="158"/>
    </location>
    <ligand>
        <name>3-phosphoshikimate</name>
        <dbReference type="ChEBI" id="CHEBI:145989"/>
    </ligand>
</feature>
<dbReference type="Gene3D" id="3.65.10.10">
    <property type="entry name" value="Enolpyruvate transferase domain"/>
    <property type="match status" value="2"/>
</dbReference>
<sequence>MNRIVENKKLKGEITAITSKSYAHRAIFCAALCKGESIIEIDNISKDIDSSLNAIISMGVEVRRLKNKFYIRPPKEFTSPITINVGESGTTLRLLMPIIASLGLVAKIIRTGSLINRTNSVYFEEFPKHGVNIYEKDECIFLSGKLQNYNFVLPGNISSQFISGFLIASGFFNENFNIHISTQIESKPYIDMTIDVMEKFGALVVEKYNSYIAKNTFLSTNYVVEKDWSNALFFLAAGVNVKGLDINSKQGDIKALEFFKTLGYENISKRGFHLVKKSPTQLTRVLDAKNMPDAVPILCVMAGLSKTKTKVINIERLRLKESDRVKSTVEMLENLGIKVKLGEKSFSFVGIDKFNKATINSYNDHRIAMTASIAASYSDGALTIIDSESVEKSYLNFFDDFKSLGGETHVL</sequence>
<dbReference type="RefSeq" id="WP_354368788.1">
    <property type="nucleotide sequence ID" value="NZ_JBEPMA010000010.1"/>
</dbReference>
<dbReference type="SUPFAM" id="SSF55205">
    <property type="entry name" value="EPT/RTPC-like"/>
    <property type="match status" value="1"/>
</dbReference>
<evidence type="ECO:0000259" key="8">
    <source>
        <dbReference type="Pfam" id="PF00275"/>
    </source>
</evidence>
<comment type="pathway">
    <text evidence="1 7">Metabolic intermediate biosynthesis; chorismate biosynthesis; chorismate from D-erythrose 4-phosphate and phosphoenolpyruvate: step 6/7.</text>
</comment>
<evidence type="ECO:0000256" key="7">
    <source>
        <dbReference type="HAMAP-Rule" id="MF_00210"/>
    </source>
</evidence>
<dbReference type="PROSITE" id="PS00885">
    <property type="entry name" value="EPSP_SYNTHASE_2"/>
    <property type="match status" value="1"/>
</dbReference>
<feature type="binding site" evidence="7">
    <location>
        <position position="324"/>
    </location>
    <ligand>
        <name>phosphoenolpyruvate</name>
        <dbReference type="ChEBI" id="CHEBI:58702"/>
    </ligand>
</feature>
<comment type="subcellular location">
    <subcellularLocation>
        <location evidence="7">Cytoplasm</location>
    </subcellularLocation>
</comment>
<feature type="domain" description="Enolpyruvate transferase" evidence="8">
    <location>
        <begin position="7"/>
        <end position="400"/>
    </location>
</feature>
<dbReference type="EC" id="2.5.1.19" evidence="7"/>
<feature type="binding site" evidence="7">
    <location>
        <position position="25"/>
    </location>
    <ligand>
        <name>3-phosphoshikimate</name>
        <dbReference type="ChEBI" id="CHEBI:145989"/>
    </ligand>
</feature>
<feature type="binding site" evidence="7">
    <location>
        <position position="21"/>
    </location>
    <ligand>
        <name>3-phosphoshikimate</name>
        <dbReference type="ChEBI" id="CHEBI:145989"/>
    </ligand>
</feature>
<dbReference type="InterPro" id="IPR006264">
    <property type="entry name" value="EPSP_synthase"/>
</dbReference>